<feature type="region of interest" description="Disordered" evidence="9">
    <location>
        <begin position="1"/>
        <end position="48"/>
    </location>
</feature>
<accession>A0A7F5RD76</accession>
<keyword evidence="7" id="KW-0206">Cytoskeleton</keyword>
<dbReference type="PANTHER" id="PTHR46613:SF1">
    <property type="entry name" value="RADIAL SPOKE HEAD 10 HOMOLOG B-RELATED"/>
    <property type="match status" value="1"/>
</dbReference>
<dbReference type="GO" id="GO:0031514">
    <property type="term" value="C:motile cilium"/>
    <property type="evidence" value="ECO:0007669"/>
    <property type="project" value="UniProtKB-SubCell"/>
</dbReference>
<reference evidence="11" key="1">
    <citation type="submission" date="2025-08" db="UniProtKB">
        <authorList>
            <consortium name="RefSeq"/>
        </authorList>
    </citation>
    <scope>IDENTIFICATION</scope>
    <source>
        <tissue evidence="11">Entire body</tissue>
    </source>
</reference>
<name>A0A7F5RD76_AGRPL</name>
<dbReference type="Gene3D" id="2.20.110.10">
    <property type="entry name" value="Histone H3 K4-specific methyltransferase SET7/9 N-terminal domain"/>
    <property type="match status" value="3"/>
</dbReference>
<keyword evidence="8" id="KW-0966">Cell projection</keyword>
<evidence type="ECO:0000256" key="2">
    <source>
        <dbReference type="ARBA" id="ARBA00004430"/>
    </source>
</evidence>
<feature type="region of interest" description="Disordered" evidence="9">
    <location>
        <begin position="139"/>
        <end position="168"/>
    </location>
</feature>
<protein>
    <submittedName>
        <fullName evidence="11">Uncharacterized protein LOC108736588 isoform X1</fullName>
    </submittedName>
</protein>
<evidence type="ECO:0000256" key="3">
    <source>
        <dbReference type="ARBA" id="ARBA00022490"/>
    </source>
</evidence>
<keyword evidence="5" id="KW-0282">Flagellum</keyword>
<dbReference type="SMART" id="SM00698">
    <property type="entry name" value="MORN"/>
    <property type="match status" value="7"/>
</dbReference>
<proteinExistence type="predicted"/>
<organism evidence="10 11">
    <name type="scientific">Agrilus planipennis</name>
    <name type="common">Emerald ash borer</name>
    <name type="synonym">Agrilus marcopoli</name>
    <dbReference type="NCBI Taxonomy" id="224129"/>
    <lineage>
        <taxon>Eukaryota</taxon>
        <taxon>Metazoa</taxon>
        <taxon>Ecdysozoa</taxon>
        <taxon>Arthropoda</taxon>
        <taxon>Hexapoda</taxon>
        <taxon>Insecta</taxon>
        <taxon>Pterygota</taxon>
        <taxon>Neoptera</taxon>
        <taxon>Endopterygota</taxon>
        <taxon>Coleoptera</taxon>
        <taxon>Polyphaga</taxon>
        <taxon>Elateriformia</taxon>
        <taxon>Buprestoidea</taxon>
        <taxon>Buprestidae</taxon>
        <taxon>Agrilinae</taxon>
        <taxon>Agrilus</taxon>
    </lineage>
</organism>
<dbReference type="GeneID" id="108736588"/>
<dbReference type="RefSeq" id="XP_025833923.1">
    <property type="nucleotide sequence ID" value="XM_025978138.1"/>
</dbReference>
<evidence type="ECO:0000256" key="8">
    <source>
        <dbReference type="ARBA" id="ARBA00023273"/>
    </source>
</evidence>
<dbReference type="GO" id="GO:0005930">
    <property type="term" value="C:axoneme"/>
    <property type="evidence" value="ECO:0007669"/>
    <property type="project" value="UniProtKB-SubCell"/>
</dbReference>
<keyword evidence="4" id="KW-0677">Repeat</keyword>
<keyword evidence="3" id="KW-0963">Cytoplasm</keyword>
<evidence type="ECO:0000256" key="9">
    <source>
        <dbReference type="SAM" id="MobiDB-lite"/>
    </source>
</evidence>
<dbReference type="SUPFAM" id="SSF82185">
    <property type="entry name" value="Histone H3 K4-specific methyltransferase SET7/9 N-terminal domain"/>
    <property type="match status" value="1"/>
</dbReference>
<keyword evidence="6" id="KW-0969">Cilium</keyword>
<sequence length="911" mass="104301">MSTTTRNTKKSSKTSVTKRRKSSSSKRKNSKGDTSSIQSLTESNSGEISKDSQISSIKSLIDYQEEVTMIFFRSMLPIIIEKWEVISPETEIASISAESLKVDDINDISETDLRTLDLTTSVMENSKFLESTELITVPSLQKESKEGESSTKSGKFTSQSNLEGTETGETVKTESSYLFTVDSVKVMFKNGNYYQGPIYRTLFHGIGKFVWKDGTQYEGEFRNGEITGKGILIYSDLSYYKGDFCKGILNGKGIKFIHSSAMLYNGEWKRGKKHGKGWLLYKPGVWYDGEWAEDYYEGYGMRRYDSHMSYKGHWLKGLQHGAGTMVWQNHDIYIGEWKEGLMNGYGEYTWNAILTRTLIFPIRNSFKGSWLQGMRDGAGIMDFGTEGGAKLAGIWQCDYKHGPGVFICGNGKSVEGDPLFVFDKPANTHSAHIYMNFFAPKSSEKSDGTTDNLVIIPSKTLNDDGEKCKKNLNELLNAINETTGTTTNMKSEPYQIVGIDMYAAPEEIDIANYLTFIIDHLEEDKHTKSSEIDKALQADDVHFTTSTDLGLWASSVATGKKFVKIVEARLNPPKENEVENETEFSPELEEQRFREIIIKRMLSLQDVYKYYATLTSQKTTNYNVVMVRLLLWQFFRDIGILHYNYSIDELDMLLNKNDACNLETEHYPFEKIYFWQFLHVIITLALHIYMVKQKIEFDTSEGILAGVFTKFLDEIVLPKFGKSRAYCLFEYRDLLPIRSAYLLYRSFGESKSAKMFLSKTCIRKNQIPPCYLTFQKDKIHKRLYSGINSASVGNNVIFIPGEEPIVSQSEEVVPIIEDQQFQDNMIIFRLLGPKRVRKCLEDVCPNIVKDETIVNMDYPLSFIEFYDLLLKCAFMWVDKIKARERRLESKKNVQIDLPPQQKKINIKAKKK</sequence>
<comment type="subcellular location">
    <subcellularLocation>
        <location evidence="1">Cell projection</location>
        <location evidence="1">Cilium</location>
        <location evidence="1">Flagellum</location>
    </subcellularLocation>
    <subcellularLocation>
        <location evidence="2">Cytoplasm</location>
        <location evidence="2">Cytoskeleton</location>
        <location evidence="2">Cilium axoneme</location>
    </subcellularLocation>
</comment>
<evidence type="ECO:0000256" key="6">
    <source>
        <dbReference type="ARBA" id="ARBA00023069"/>
    </source>
</evidence>
<dbReference type="Proteomes" id="UP000192223">
    <property type="component" value="Unplaced"/>
</dbReference>
<dbReference type="PANTHER" id="PTHR46613">
    <property type="entry name" value="RADIAL SPOKE HEAD 10 HOMOLOG B-RELATED"/>
    <property type="match status" value="1"/>
</dbReference>
<gene>
    <name evidence="11" type="primary">LOC108736588</name>
</gene>
<evidence type="ECO:0000256" key="4">
    <source>
        <dbReference type="ARBA" id="ARBA00022737"/>
    </source>
</evidence>
<dbReference type="InterPro" id="IPR003409">
    <property type="entry name" value="MORN"/>
</dbReference>
<keyword evidence="10" id="KW-1185">Reference proteome</keyword>
<evidence type="ECO:0000313" key="11">
    <source>
        <dbReference type="RefSeq" id="XP_025833923.1"/>
    </source>
</evidence>
<evidence type="ECO:0000256" key="7">
    <source>
        <dbReference type="ARBA" id="ARBA00023212"/>
    </source>
</evidence>
<dbReference type="InParanoid" id="A0A7F5RD76"/>
<feature type="compositionally biased region" description="Basic residues" evidence="9">
    <location>
        <begin position="7"/>
        <end position="29"/>
    </location>
</feature>
<dbReference type="AlphaFoldDB" id="A0A7F5RD76"/>
<dbReference type="OrthoDB" id="294378at2759"/>
<evidence type="ECO:0000313" key="10">
    <source>
        <dbReference type="Proteomes" id="UP000192223"/>
    </source>
</evidence>
<evidence type="ECO:0000256" key="5">
    <source>
        <dbReference type="ARBA" id="ARBA00022846"/>
    </source>
</evidence>
<evidence type="ECO:0000256" key="1">
    <source>
        <dbReference type="ARBA" id="ARBA00004230"/>
    </source>
</evidence>
<feature type="compositionally biased region" description="Polar residues" evidence="9">
    <location>
        <begin position="32"/>
        <end position="47"/>
    </location>
</feature>
<dbReference type="Pfam" id="PF02493">
    <property type="entry name" value="MORN"/>
    <property type="match status" value="8"/>
</dbReference>